<dbReference type="GO" id="GO:0043571">
    <property type="term" value="P:maintenance of CRISPR repeat elements"/>
    <property type="evidence" value="ECO:0007669"/>
    <property type="project" value="UniProtKB-UniRule"/>
</dbReference>
<keyword evidence="2" id="KW-0378">Hydrolase</keyword>
<dbReference type="AlphaFoldDB" id="A0A840QH34"/>
<dbReference type="NCBIfam" id="TIGR01876">
    <property type="entry name" value="cas_Cas5d"/>
    <property type="match status" value="1"/>
</dbReference>
<sequence length="226" mass="25510">MTQELPVSSEGAPPVSVQVWGPGALFTRPELKVERVSYPMMTPTAAIGVLEAIFWKPEFDWRPVAIDVLNPIRQFTQRRNETIDLASVADAALRGRRVDTAENRTQRNSVCLRDVSYRIHAHVELREHATKKAAAYRDQFRRRVERGQCFHQPYLGTREFTAYFGMPDDRPAIAVDADLGVMLHGVRHPKKGDKSTVTFSWFTARLERGRLHVPRSGITSAGMGAL</sequence>
<name>A0A840QH34_9PSEU</name>
<keyword evidence="2" id="KW-0694">RNA-binding</keyword>
<reference evidence="3 4" key="1">
    <citation type="submission" date="2020-08" db="EMBL/GenBank/DDBJ databases">
        <title>Sequencing the genomes of 1000 actinobacteria strains.</title>
        <authorList>
            <person name="Klenk H.-P."/>
        </authorList>
    </citation>
    <scope>NUCLEOTIDE SEQUENCE [LARGE SCALE GENOMIC DNA]</scope>
    <source>
        <strain evidence="3 4">DSM 45584</strain>
    </source>
</reference>
<comment type="function">
    <text evidence="2">CRISPR (clustered regularly interspaced short palindromic repeat) is an adaptive immune system that provides protection against mobile genetic elements (viruses, transposable elements and conjugative plasmids). CRISPR clusters contain spacers, sequences complementary to antecedent mobile elements, and target invading nucleic acids. CRISPR clusters are transcribed and processed into CRISPR RNA (crRNA).</text>
</comment>
<comment type="caution">
    <text evidence="3">The sequence shown here is derived from an EMBL/GenBank/DDBJ whole genome shotgun (WGS) entry which is preliminary data.</text>
</comment>
<dbReference type="GO" id="GO:0003723">
    <property type="term" value="F:RNA binding"/>
    <property type="evidence" value="ECO:0007669"/>
    <property type="project" value="UniProtKB-UniRule"/>
</dbReference>
<dbReference type="EMBL" id="JACHIW010000001">
    <property type="protein sequence ID" value="MBB5156523.1"/>
    <property type="molecule type" value="Genomic_DNA"/>
</dbReference>
<dbReference type="GO" id="GO:0016787">
    <property type="term" value="F:hydrolase activity"/>
    <property type="evidence" value="ECO:0007669"/>
    <property type="project" value="UniProtKB-KW"/>
</dbReference>
<keyword evidence="1 2" id="KW-0051">Antiviral defense</keyword>
<dbReference type="InterPro" id="IPR021124">
    <property type="entry name" value="CRISPR-assoc_prot_Cas5"/>
</dbReference>
<keyword evidence="2" id="KW-0540">Nuclease</keyword>
<dbReference type="GO" id="GO:0051607">
    <property type="term" value="P:defense response to virus"/>
    <property type="evidence" value="ECO:0007669"/>
    <property type="project" value="UniProtKB-UniRule"/>
</dbReference>
<dbReference type="PIRSF" id="PIRSF029950">
    <property type="entry name" value="Cas_CT1134"/>
    <property type="match status" value="1"/>
</dbReference>
<evidence type="ECO:0000313" key="4">
    <source>
        <dbReference type="Proteomes" id="UP000584374"/>
    </source>
</evidence>
<evidence type="ECO:0000313" key="3">
    <source>
        <dbReference type="EMBL" id="MBB5156523.1"/>
    </source>
</evidence>
<keyword evidence="2" id="KW-0255">Endonuclease</keyword>
<evidence type="ECO:0000256" key="1">
    <source>
        <dbReference type="ARBA" id="ARBA00023118"/>
    </source>
</evidence>
<dbReference type="NCBIfam" id="TIGR02593">
    <property type="entry name" value="CRISPR_cas5"/>
    <property type="match status" value="1"/>
</dbReference>
<organism evidence="3 4">
    <name type="scientific">Saccharopolyspora phatthalungensis</name>
    <dbReference type="NCBI Taxonomy" id="664693"/>
    <lineage>
        <taxon>Bacteria</taxon>
        <taxon>Bacillati</taxon>
        <taxon>Actinomycetota</taxon>
        <taxon>Actinomycetes</taxon>
        <taxon>Pseudonocardiales</taxon>
        <taxon>Pseudonocardiaceae</taxon>
        <taxon>Saccharopolyspora</taxon>
    </lineage>
</organism>
<dbReference type="Pfam" id="PF09704">
    <property type="entry name" value="Cas_Cas5d"/>
    <property type="match status" value="1"/>
</dbReference>
<evidence type="ECO:0000256" key="2">
    <source>
        <dbReference type="PIRNR" id="PIRNR029950"/>
    </source>
</evidence>
<dbReference type="RefSeq" id="WP_312864326.1">
    <property type="nucleotide sequence ID" value="NZ_JACHIW010000001.1"/>
</dbReference>
<dbReference type="InterPro" id="IPR013422">
    <property type="entry name" value="CRISPR-assoc_prot_Cas5_N"/>
</dbReference>
<dbReference type="EC" id="3.1.-.-" evidence="2"/>
<dbReference type="Proteomes" id="UP000584374">
    <property type="component" value="Unassembled WGS sequence"/>
</dbReference>
<protein>
    <recommendedName>
        <fullName evidence="2">pre-crRNA processing endonuclease</fullName>
        <ecNumber evidence="2">3.1.-.-</ecNumber>
    </recommendedName>
</protein>
<keyword evidence="4" id="KW-1185">Reference proteome</keyword>
<dbReference type="InterPro" id="IPR010155">
    <property type="entry name" value="CRISPR-assoc_prot_Cas5d"/>
</dbReference>
<dbReference type="Gene3D" id="3.30.70.2660">
    <property type="match status" value="1"/>
</dbReference>
<comment type="similarity">
    <text evidence="2">Belongs to the CRISPR-associated protein Cas5 family. Subtype I-C/Dvulg subfamily.</text>
</comment>
<proteinExistence type="inferred from homology"/>
<dbReference type="GO" id="GO:0004519">
    <property type="term" value="F:endonuclease activity"/>
    <property type="evidence" value="ECO:0007669"/>
    <property type="project" value="UniProtKB-UniRule"/>
</dbReference>
<accession>A0A840QH34</accession>
<gene>
    <name evidence="3" type="ORF">BJ970_004057</name>
</gene>